<gene>
    <name evidence="1" type="ORF">SNE34_09065</name>
</gene>
<comment type="caution">
    <text evidence="1">The sequence shown here is derived from an EMBL/GenBank/DDBJ whole genome shotgun (WGS) entry which is preliminary data.</text>
</comment>
<dbReference type="Proteomes" id="UP001355056">
    <property type="component" value="Unassembled WGS sequence"/>
</dbReference>
<keyword evidence="2" id="KW-1185">Reference proteome</keyword>
<accession>A0ABU7YZ24</accession>
<evidence type="ECO:0000313" key="1">
    <source>
        <dbReference type="EMBL" id="MEG3184159.1"/>
    </source>
</evidence>
<dbReference type="InterPro" id="IPR046237">
    <property type="entry name" value="DUF6270"/>
</dbReference>
<proteinExistence type="predicted"/>
<name>A0ABU7YZ24_9GAMM</name>
<dbReference type="EMBL" id="JAXGFP010000004">
    <property type="protein sequence ID" value="MEG3184159.1"/>
    <property type="molecule type" value="Genomic_DNA"/>
</dbReference>
<reference evidence="1 2" key="1">
    <citation type="journal article" date="2016" name="Int. J. Syst. Evol. Microbiol.">
        <title>Lysobacter erysipheiresistens sp. nov., an antagonist of powdery mildew, isolated from tobacco-cultivated soil.</title>
        <authorList>
            <person name="Xie B."/>
            <person name="Li T."/>
            <person name="Lin X."/>
            <person name="Wang C.J."/>
            <person name="Chen Y.J."/>
            <person name="Liu W.J."/>
            <person name="Zhao Z.W."/>
        </authorList>
    </citation>
    <scope>NUCLEOTIDE SEQUENCE [LARGE SCALE GENOMIC DNA]</scope>
    <source>
        <strain evidence="1 2">RS-LYSO-3</strain>
    </source>
</reference>
<dbReference type="RefSeq" id="WP_332616662.1">
    <property type="nucleotide sequence ID" value="NZ_JAXGFP010000004.1"/>
</dbReference>
<protein>
    <submittedName>
        <fullName evidence="1">DUF6270 domain-containing protein</fullName>
    </submittedName>
</protein>
<dbReference type="Pfam" id="PF19786">
    <property type="entry name" value="DUF6270"/>
    <property type="match status" value="1"/>
</dbReference>
<evidence type="ECO:0000313" key="2">
    <source>
        <dbReference type="Proteomes" id="UP001355056"/>
    </source>
</evidence>
<sequence length="682" mass="73859">MMLALDYTRWGNARHVWNSTADLLAAPSIADGVHSIQAEGLPLDVLMVNGACLGKATQTVLPVFFSGAVSNRGGKPGPFFSGSGIAESKGIAAICIADPTLALDPDLGLAWYAGSSRQQTQACVLELLAGLADKFQIELLLVGGSGAGFAALQFGGKLRERASVLVWNPQTDLLAYYRNAVKTYLRSAFPDEAWEDDPRLTSAGATMRGKGISHAVHLDYAAGQLPRRLVYLQNASDDFHVLNHAGSLLAGMTVEANEGRYRTADERTLFWFGDWAQGHEPIPKRTLCALIDLMLDPANSIEAISHNLGALDEAGGGVSGLPLSFRHAANRANLGVRAALTDVATLKVSAAVEGVPSGLGSARFAFYVFSGGERIQVRWYESASEAEFPLLPGKPPTRVAAFAMDSFGQKTKATTPVGSAHARTLGSPAAHDPNVLSNQPCPPSVFVLGSCVSRDAFALVETDITLVRYVARTSLASAFHRTPAPAHMLSALTSMDSEWQRRMVEIDLARKLPAMLRSTQFDVVLVDLIDERFPLLMLDDVPVTASTEFKKAGFPEGRGQSLGYASGARMQLWLQGVRRLMATVDPGKIIINRVYWASRTASGELLEDQDSIRAHNEMLGKMYARLASCHPFATIDYPPHLLVADENHRWGLSPFHYAPRMYEHTMERLRDLAEASHGLRII</sequence>
<organism evidence="1 2">
    <name type="scientific">Novilysobacter erysipheiresistens</name>
    <dbReference type="NCBI Taxonomy" id="1749332"/>
    <lineage>
        <taxon>Bacteria</taxon>
        <taxon>Pseudomonadati</taxon>
        <taxon>Pseudomonadota</taxon>
        <taxon>Gammaproteobacteria</taxon>
        <taxon>Lysobacterales</taxon>
        <taxon>Lysobacteraceae</taxon>
        <taxon>Novilysobacter</taxon>
    </lineage>
</organism>